<keyword evidence="1 3" id="KW-0238">DNA-binding</keyword>
<dbReference type="InterPro" id="IPR011051">
    <property type="entry name" value="RmlC_Cupin_sf"/>
</dbReference>
<dbReference type="InterPro" id="IPR001387">
    <property type="entry name" value="Cro/C1-type_HTH"/>
</dbReference>
<keyword evidence="4" id="KW-1185">Reference proteome</keyword>
<gene>
    <name evidence="3" type="ORF">WH95_01330</name>
</gene>
<feature type="domain" description="HTH cro/C1-type" evidence="2">
    <location>
        <begin position="14"/>
        <end position="68"/>
    </location>
</feature>
<reference evidence="3 4" key="1">
    <citation type="submission" date="2015-03" db="EMBL/GenBank/DDBJ databases">
        <title>Genome sequence of Kiloniella sp. P1-1, isolated from the gut microflora of Pacific white shrimp, Penaeus vannamei.</title>
        <authorList>
            <person name="Shao Z."/>
            <person name="Wang L."/>
            <person name="Li X."/>
        </authorList>
    </citation>
    <scope>NUCLEOTIDE SEQUENCE [LARGE SCALE GENOMIC DNA]</scope>
    <source>
        <strain evidence="3 4">P1-1</strain>
    </source>
</reference>
<dbReference type="GO" id="GO:0003677">
    <property type="term" value="F:DNA binding"/>
    <property type="evidence" value="ECO:0007669"/>
    <property type="project" value="UniProtKB-KW"/>
</dbReference>
<sequence length="185" mass="20414">MEDMTPVSLIAQAIQRERTRAKMSLSALASQAGIAKSTLSQLEGGQGNPSLETLWAIASALNIPLSFLFETPKSDFTIIRADEKDQLSSDLSTLSSTLLADCPISCRRDLYRVYLESGSVREAEPHTQSTVEHAFVCRGRVRLGPEDNLQELSEGDYYRYPADSKHLYEALSDKAMLILIMESPG</sequence>
<dbReference type="CDD" id="cd02209">
    <property type="entry name" value="cupin_XRE_C"/>
    <property type="match status" value="1"/>
</dbReference>
<dbReference type="InterPro" id="IPR010982">
    <property type="entry name" value="Lambda_DNA-bd_dom_sf"/>
</dbReference>
<evidence type="ECO:0000313" key="3">
    <source>
        <dbReference type="EMBL" id="KKJ78746.1"/>
    </source>
</evidence>
<dbReference type="CDD" id="cd00093">
    <property type="entry name" value="HTH_XRE"/>
    <property type="match status" value="1"/>
</dbReference>
<dbReference type="SMART" id="SM00530">
    <property type="entry name" value="HTH_XRE"/>
    <property type="match status" value="1"/>
</dbReference>
<dbReference type="Proteomes" id="UP000034491">
    <property type="component" value="Unassembled WGS sequence"/>
</dbReference>
<dbReference type="AlphaFoldDB" id="A0A0M2RAS2"/>
<dbReference type="STRING" id="1549748.WH95_01330"/>
<dbReference type="Pfam" id="PF01381">
    <property type="entry name" value="HTH_3"/>
    <property type="match status" value="1"/>
</dbReference>
<evidence type="ECO:0000259" key="2">
    <source>
        <dbReference type="PROSITE" id="PS50943"/>
    </source>
</evidence>
<dbReference type="EMBL" id="LANI01000001">
    <property type="protein sequence ID" value="KKJ78746.1"/>
    <property type="molecule type" value="Genomic_DNA"/>
</dbReference>
<evidence type="ECO:0000256" key="1">
    <source>
        <dbReference type="ARBA" id="ARBA00023125"/>
    </source>
</evidence>
<dbReference type="InterPro" id="IPR013096">
    <property type="entry name" value="Cupin_2"/>
</dbReference>
<name>A0A0M2RAS2_9PROT</name>
<dbReference type="Gene3D" id="2.60.120.10">
    <property type="entry name" value="Jelly Rolls"/>
    <property type="match status" value="1"/>
</dbReference>
<protein>
    <submittedName>
        <fullName evidence="3">DNA-binding protein</fullName>
    </submittedName>
</protein>
<organism evidence="3 4">
    <name type="scientific">Kiloniella litopenaei</name>
    <dbReference type="NCBI Taxonomy" id="1549748"/>
    <lineage>
        <taxon>Bacteria</taxon>
        <taxon>Pseudomonadati</taxon>
        <taxon>Pseudomonadota</taxon>
        <taxon>Alphaproteobacteria</taxon>
        <taxon>Rhodospirillales</taxon>
        <taxon>Kiloniellaceae</taxon>
        <taxon>Kiloniella</taxon>
    </lineage>
</organism>
<dbReference type="PANTHER" id="PTHR46797">
    <property type="entry name" value="HTH-TYPE TRANSCRIPTIONAL REGULATOR"/>
    <property type="match status" value="1"/>
</dbReference>
<dbReference type="PANTHER" id="PTHR46797:SF1">
    <property type="entry name" value="METHYLPHOSPHONATE SYNTHASE"/>
    <property type="match status" value="1"/>
</dbReference>
<evidence type="ECO:0000313" key="4">
    <source>
        <dbReference type="Proteomes" id="UP000034491"/>
    </source>
</evidence>
<dbReference type="PROSITE" id="PS50943">
    <property type="entry name" value="HTH_CROC1"/>
    <property type="match status" value="1"/>
</dbReference>
<dbReference type="InterPro" id="IPR050807">
    <property type="entry name" value="TransReg_Diox_bact_type"/>
</dbReference>
<dbReference type="Pfam" id="PF07883">
    <property type="entry name" value="Cupin_2"/>
    <property type="match status" value="1"/>
</dbReference>
<proteinExistence type="predicted"/>
<dbReference type="Gene3D" id="1.10.260.40">
    <property type="entry name" value="lambda repressor-like DNA-binding domains"/>
    <property type="match status" value="1"/>
</dbReference>
<dbReference type="SUPFAM" id="SSF51182">
    <property type="entry name" value="RmlC-like cupins"/>
    <property type="match status" value="1"/>
</dbReference>
<accession>A0A0M2RAS2</accession>
<comment type="caution">
    <text evidence="3">The sequence shown here is derived from an EMBL/GenBank/DDBJ whole genome shotgun (WGS) entry which is preliminary data.</text>
</comment>
<dbReference type="InterPro" id="IPR014710">
    <property type="entry name" value="RmlC-like_jellyroll"/>
</dbReference>
<dbReference type="GO" id="GO:0003700">
    <property type="term" value="F:DNA-binding transcription factor activity"/>
    <property type="evidence" value="ECO:0007669"/>
    <property type="project" value="TreeGrafter"/>
</dbReference>
<dbReference type="GO" id="GO:0005829">
    <property type="term" value="C:cytosol"/>
    <property type="evidence" value="ECO:0007669"/>
    <property type="project" value="TreeGrafter"/>
</dbReference>
<dbReference type="SUPFAM" id="SSF47413">
    <property type="entry name" value="lambda repressor-like DNA-binding domains"/>
    <property type="match status" value="1"/>
</dbReference>